<dbReference type="OrthoDB" id="9776685at2"/>
<dbReference type="EMBL" id="RKLY01000044">
    <property type="protein sequence ID" value="TGD21160.1"/>
    <property type="molecule type" value="Genomic_DNA"/>
</dbReference>
<protein>
    <submittedName>
        <fullName evidence="2">Alpha/beta hydrolase</fullName>
    </submittedName>
</protein>
<evidence type="ECO:0000313" key="2">
    <source>
        <dbReference type="EMBL" id="TGD21160.1"/>
    </source>
</evidence>
<evidence type="ECO:0000259" key="1">
    <source>
        <dbReference type="Pfam" id="PF12146"/>
    </source>
</evidence>
<dbReference type="Proteomes" id="UP000298021">
    <property type="component" value="Unassembled WGS sequence"/>
</dbReference>
<name>A0A4Z0JEZ3_9LACO</name>
<dbReference type="Pfam" id="PF12146">
    <property type="entry name" value="Hydrolase_4"/>
    <property type="match status" value="1"/>
</dbReference>
<dbReference type="InterPro" id="IPR022742">
    <property type="entry name" value="Hydrolase_4"/>
</dbReference>
<organism evidence="2 3">
    <name type="scientific">Companilactobacillus suantsaicola</name>
    <dbReference type="NCBI Taxonomy" id="2487723"/>
    <lineage>
        <taxon>Bacteria</taxon>
        <taxon>Bacillati</taxon>
        <taxon>Bacillota</taxon>
        <taxon>Bacilli</taxon>
        <taxon>Lactobacillales</taxon>
        <taxon>Lactobacillaceae</taxon>
        <taxon>Companilactobacillus</taxon>
    </lineage>
</organism>
<reference evidence="2 3" key="1">
    <citation type="submission" date="2018-10" db="EMBL/GenBank/DDBJ databases">
        <title>Lactobacillus sp. R7 and Lactobacillus sp. R19 isolated from fermented mustard green product of Taiwan.</title>
        <authorList>
            <person name="Lin S.-T."/>
        </authorList>
    </citation>
    <scope>NUCLEOTIDE SEQUENCE [LARGE SCALE GENOMIC DNA]</scope>
    <source>
        <strain evidence="2 3">BCRC 81127</strain>
    </source>
</reference>
<dbReference type="PANTHER" id="PTHR43358">
    <property type="entry name" value="ALPHA/BETA-HYDROLASE"/>
    <property type="match status" value="1"/>
</dbReference>
<feature type="domain" description="Serine aminopeptidase S33" evidence="1">
    <location>
        <begin position="82"/>
        <end position="183"/>
    </location>
</feature>
<keyword evidence="2" id="KW-0378">Hydrolase</keyword>
<keyword evidence="3" id="KW-1185">Reference proteome</keyword>
<gene>
    <name evidence="2" type="ORF">EGT49_11835</name>
</gene>
<dbReference type="InterPro" id="IPR052920">
    <property type="entry name" value="DNA-binding_regulatory"/>
</dbReference>
<dbReference type="PANTHER" id="PTHR43358:SF4">
    <property type="entry name" value="ALPHA_BETA HYDROLASE FOLD-1 DOMAIN-CONTAINING PROTEIN"/>
    <property type="match status" value="1"/>
</dbReference>
<sequence length="304" mass="34173">MVKKFIKVTLSIVVGVLIIGDLAGSGYLFNYAFNKTGYSSQIAKNFNKDDQWFLKQKPQVLEQTTRDNLKLKARFLPAAKKTTKTVIVIHGFGSSSKYMGQYAKMFHQAGYNVLAPDNRSFGMSQGQYTGYGWKDRIDISNWIKRLNQKYGKTSEIGLFGVSMGAATVMYTLGKHPKNVKFAIADCGYTTISGELNYQLKDKFNLPSFPLVPTASLFGKFLAGYNFYQASTKNTLRNNHVPLFVIHGSKDDFVPTKNAYQNYDYTKGPKKLWIVDGAGHANSFSKARLQYIDKATSFASKYFNN</sequence>
<dbReference type="InterPro" id="IPR029058">
    <property type="entry name" value="AB_hydrolase_fold"/>
</dbReference>
<dbReference type="SUPFAM" id="SSF53474">
    <property type="entry name" value="alpha/beta-Hydrolases"/>
    <property type="match status" value="1"/>
</dbReference>
<accession>A0A4Z0JEZ3</accession>
<proteinExistence type="predicted"/>
<dbReference type="Gene3D" id="3.40.50.1820">
    <property type="entry name" value="alpha/beta hydrolase"/>
    <property type="match status" value="1"/>
</dbReference>
<dbReference type="AlphaFoldDB" id="A0A4Z0JEZ3"/>
<dbReference type="GO" id="GO:0016787">
    <property type="term" value="F:hydrolase activity"/>
    <property type="evidence" value="ECO:0007669"/>
    <property type="project" value="UniProtKB-KW"/>
</dbReference>
<comment type="caution">
    <text evidence="2">The sequence shown here is derived from an EMBL/GenBank/DDBJ whole genome shotgun (WGS) entry which is preliminary data.</text>
</comment>
<evidence type="ECO:0000313" key="3">
    <source>
        <dbReference type="Proteomes" id="UP000298021"/>
    </source>
</evidence>